<evidence type="ECO:0000313" key="2">
    <source>
        <dbReference type="Proteomes" id="UP000229707"/>
    </source>
</evidence>
<protein>
    <submittedName>
        <fullName evidence="1">Hydrogenobyrinate a,c-diamide synthase</fullName>
    </submittedName>
</protein>
<gene>
    <name evidence="1" type="primary">cobB2</name>
    <name evidence="1" type="ORF">MAGCAS_249</name>
</gene>
<keyword evidence="2" id="KW-1185">Reference proteome</keyword>
<accession>A0ABX4MES9</accession>
<dbReference type="Proteomes" id="UP000229707">
    <property type="component" value="Unassembled WGS sequence"/>
</dbReference>
<comment type="caution">
    <text evidence="1">The sequence shown here is derived from an EMBL/GenBank/DDBJ whole genome shotgun (WGS) entry which is preliminary data.</text>
</comment>
<organism evidence="1 2">
    <name type="scientific">Candidatus Hodgkinia cicadicola</name>
    <dbReference type="NCBI Taxonomy" id="573658"/>
    <lineage>
        <taxon>Bacteria</taxon>
        <taxon>Pseudomonadati</taxon>
        <taxon>Pseudomonadota</taxon>
        <taxon>Alphaproteobacteria</taxon>
        <taxon>Hyphomicrobiales</taxon>
        <taxon>Candidatus Hodgkinia</taxon>
    </lineage>
</organism>
<reference evidence="1" key="1">
    <citation type="submission" date="2017-09" db="EMBL/GenBank/DDBJ databases">
        <authorList>
            <person name="Campbell M.A."/>
            <person name="Lukasik P."/>
            <person name="Simon C."/>
            <person name="McCutcheon J.P."/>
        </authorList>
    </citation>
    <scope>NUCLEOTIDE SEQUENCE [LARGE SCALE GENOMIC DNA]</scope>
    <source>
        <strain evidence="1">MAGCAS</strain>
    </source>
</reference>
<dbReference type="EMBL" id="NXGL01000076">
    <property type="protein sequence ID" value="PIM94861.1"/>
    <property type="molecule type" value="Genomic_DNA"/>
</dbReference>
<evidence type="ECO:0000313" key="1">
    <source>
        <dbReference type="EMBL" id="PIM94861.1"/>
    </source>
</evidence>
<proteinExistence type="predicted"/>
<sequence>MFFVIYINTFEHPLTTKFISTIEVDFSIFEWPSKLTITGPHPCYKDRNVILLLKNQFRTLVTHYEDSMVLCKSNPKETTEFIPIVNTCNHYLVFVMNKISSLTDLGECATSIHFIVVSELPEHNKPLQFVPRSWYRMLLTNINKPWIENSYLHKMDITRWLIVDLMMVLKPPLCLINNLTESELNFIYPTLIISSIKQLNKTLVTETRSCQLHRFS</sequence>
<name>A0ABX4MES9_9HYPH</name>